<reference evidence="1" key="1">
    <citation type="submission" date="2020-03" db="EMBL/GenBank/DDBJ databases">
        <title>The deep terrestrial virosphere.</title>
        <authorList>
            <person name="Holmfeldt K."/>
            <person name="Nilsson E."/>
            <person name="Simone D."/>
            <person name="Lopez-Fernandez M."/>
            <person name="Wu X."/>
            <person name="de Brujin I."/>
            <person name="Lundin D."/>
            <person name="Andersson A."/>
            <person name="Bertilsson S."/>
            <person name="Dopson M."/>
        </authorList>
    </citation>
    <scope>NUCLEOTIDE SEQUENCE</scope>
    <source>
        <strain evidence="1">MM415B01653</strain>
    </source>
</reference>
<proteinExistence type="predicted"/>
<evidence type="ECO:0000313" key="1">
    <source>
        <dbReference type="EMBL" id="QJA57393.1"/>
    </source>
</evidence>
<accession>A0A6M3IJ24</accession>
<gene>
    <name evidence="1" type="ORF">MM415B01653_0017</name>
</gene>
<dbReference type="AlphaFoldDB" id="A0A6M3IJ24"/>
<name>A0A6M3IJ24_9ZZZZ</name>
<organism evidence="1">
    <name type="scientific">viral metagenome</name>
    <dbReference type="NCBI Taxonomy" id="1070528"/>
    <lineage>
        <taxon>unclassified sequences</taxon>
        <taxon>metagenomes</taxon>
        <taxon>organismal metagenomes</taxon>
    </lineage>
</organism>
<protein>
    <submittedName>
        <fullName evidence="1">Uncharacterized protein</fullName>
    </submittedName>
</protein>
<dbReference type="EMBL" id="MT141270">
    <property type="protein sequence ID" value="QJA57393.1"/>
    <property type="molecule type" value="Genomic_DNA"/>
</dbReference>
<sequence length="179" mass="20752">MEDSKFMRTIRGESWRDDLAANSIIYLHDCHEINCLALSDKIQVCSRCSKTKGGTQQGKPKDFYVGCINLKFYSWCEARNISYAILSDKYGLYLQDEVKDWYDVHPSSLQDEDFKKLGKLIRDKMKSIKKWGFLFYNTSPVMSNPYFKMMMYAGGPIYFITSLPDIPTRTMKGLGLLDK</sequence>